<dbReference type="InterPro" id="IPR044068">
    <property type="entry name" value="CB"/>
</dbReference>
<dbReference type="SUPFAM" id="SSF56349">
    <property type="entry name" value="DNA breaking-rejoining enzymes"/>
    <property type="match status" value="1"/>
</dbReference>
<evidence type="ECO:0000256" key="4">
    <source>
        <dbReference type="ARBA" id="ARBA00023172"/>
    </source>
</evidence>
<keyword evidence="3 5" id="KW-0238">DNA-binding</keyword>
<evidence type="ECO:0000256" key="3">
    <source>
        <dbReference type="ARBA" id="ARBA00023125"/>
    </source>
</evidence>
<dbReference type="InterPro" id="IPR002104">
    <property type="entry name" value="Integrase_catalytic"/>
</dbReference>
<dbReference type="Gene3D" id="1.10.150.130">
    <property type="match status" value="1"/>
</dbReference>
<dbReference type="InterPro" id="IPR025166">
    <property type="entry name" value="Integrase_DNA_bind_dom"/>
</dbReference>
<evidence type="ECO:0000259" key="7">
    <source>
        <dbReference type="PROSITE" id="PS51900"/>
    </source>
</evidence>
<comment type="similarity">
    <text evidence="1">Belongs to the 'phage' integrase family.</text>
</comment>
<dbReference type="Pfam" id="PF14659">
    <property type="entry name" value="Phage_int_SAM_3"/>
    <property type="match status" value="1"/>
</dbReference>
<reference evidence="8 9" key="1">
    <citation type="submission" date="2015-03" db="EMBL/GenBank/DDBJ databases">
        <title>Caedibacter varicaedens, whole genome shotgun sequence.</title>
        <authorList>
            <person name="Suzuki H."/>
            <person name="Dapper A.L."/>
            <person name="Gibson A.K."/>
            <person name="Jackson C."/>
            <person name="Lee H."/>
            <person name="Pejaver V.R."/>
            <person name="Doak T."/>
            <person name="Lynch M."/>
        </authorList>
    </citation>
    <scope>NUCLEOTIDE SEQUENCE [LARGE SCALE GENOMIC DNA]</scope>
</reference>
<evidence type="ECO:0000256" key="1">
    <source>
        <dbReference type="ARBA" id="ARBA00008857"/>
    </source>
</evidence>
<comment type="caution">
    <text evidence="8">The sequence shown here is derived from an EMBL/GenBank/DDBJ whole genome shotgun (WGS) entry which is preliminary data.</text>
</comment>
<dbReference type="GO" id="GO:0003677">
    <property type="term" value="F:DNA binding"/>
    <property type="evidence" value="ECO:0007669"/>
    <property type="project" value="UniProtKB-UniRule"/>
</dbReference>
<keyword evidence="9" id="KW-1185">Reference proteome</keyword>
<dbReference type="GO" id="GO:0006310">
    <property type="term" value="P:DNA recombination"/>
    <property type="evidence" value="ECO:0007669"/>
    <property type="project" value="UniProtKB-KW"/>
</dbReference>
<dbReference type="Pfam" id="PF13356">
    <property type="entry name" value="Arm-DNA-bind_3"/>
    <property type="match status" value="1"/>
</dbReference>
<dbReference type="PANTHER" id="PTHR30629">
    <property type="entry name" value="PROPHAGE INTEGRASE"/>
    <property type="match status" value="1"/>
</dbReference>
<accession>A0A0K8MCB1</accession>
<dbReference type="AlphaFoldDB" id="A0A0K8MCB1"/>
<dbReference type="Proteomes" id="UP000036771">
    <property type="component" value="Unassembled WGS sequence"/>
</dbReference>
<dbReference type="GO" id="GO:0015074">
    <property type="term" value="P:DNA integration"/>
    <property type="evidence" value="ECO:0007669"/>
    <property type="project" value="UniProtKB-KW"/>
</dbReference>
<evidence type="ECO:0000313" key="8">
    <source>
        <dbReference type="EMBL" id="GAO97848.1"/>
    </source>
</evidence>
<dbReference type="OrthoDB" id="7615137at2"/>
<keyword evidence="4" id="KW-0233">DNA recombination</keyword>
<sequence length="386" mass="45176">MGKLIKSVIDQSIVKDKDYFIWDSEVKGFGCRIWPSRKKTYMFVYRSPLTQKKIFLKIGVHGNITVDEARTEAKKLSGIVASGQDPKEQKQEKIVEQKQSILFGDFFEIFQDKYFDRAYKKNTQRALYSYKRVHILPYFQQKQLHDISSQDIRQFLHSLSHQTTTANRCFALLRMVFRKAEEWEYLPAHSNPCVRIAKYKENKKQRFLSRQELLKLEEALCEQERERKSAYCAVNVVRLLLYTGCRLGEILNLKWEDVHLKEKYIHLSDTKTGESARPLNQKAIDLLKTLIKQDENPYVFYGRVSGTRLTTIQFTWSNILKLSGIKNLRIHDLRHSFASFSLAQGVDLYTVSKLLGHKNIVTTTRYAHLELEKLKDASNKMSEVFG</sequence>
<evidence type="ECO:0000256" key="2">
    <source>
        <dbReference type="ARBA" id="ARBA00022908"/>
    </source>
</evidence>
<dbReference type="InterPro" id="IPR038488">
    <property type="entry name" value="Integrase_DNA-bd_sf"/>
</dbReference>
<feature type="domain" description="Tyr recombinase" evidence="6">
    <location>
        <begin position="203"/>
        <end position="379"/>
    </location>
</feature>
<dbReference type="CDD" id="cd00796">
    <property type="entry name" value="INT_Rci_Hp1_C"/>
    <property type="match status" value="1"/>
</dbReference>
<dbReference type="InterPro" id="IPR013762">
    <property type="entry name" value="Integrase-like_cat_sf"/>
</dbReference>
<name>A0A0K8MCB1_9PROT</name>
<dbReference type="EMBL" id="BBVC01000020">
    <property type="protein sequence ID" value="GAO97848.1"/>
    <property type="molecule type" value="Genomic_DNA"/>
</dbReference>
<dbReference type="Gene3D" id="1.10.443.10">
    <property type="entry name" value="Intergrase catalytic core"/>
    <property type="match status" value="1"/>
</dbReference>
<gene>
    <name evidence="8" type="primary">xerC_1</name>
    <name evidence="8" type="ORF">Cva_00488</name>
</gene>
<dbReference type="PROSITE" id="PS51900">
    <property type="entry name" value="CB"/>
    <property type="match status" value="1"/>
</dbReference>
<evidence type="ECO:0000313" key="9">
    <source>
        <dbReference type="Proteomes" id="UP000036771"/>
    </source>
</evidence>
<dbReference type="InterPro" id="IPR004107">
    <property type="entry name" value="Integrase_SAM-like_N"/>
</dbReference>
<dbReference type="InterPro" id="IPR010998">
    <property type="entry name" value="Integrase_recombinase_N"/>
</dbReference>
<dbReference type="PANTHER" id="PTHR30629:SF2">
    <property type="entry name" value="PROPHAGE INTEGRASE INTS-RELATED"/>
    <property type="match status" value="1"/>
</dbReference>
<feature type="domain" description="Core-binding (CB)" evidence="7">
    <location>
        <begin position="101"/>
        <end position="181"/>
    </location>
</feature>
<evidence type="ECO:0000256" key="5">
    <source>
        <dbReference type="PROSITE-ProRule" id="PRU01248"/>
    </source>
</evidence>
<dbReference type="InterPro" id="IPR050808">
    <property type="entry name" value="Phage_Integrase"/>
</dbReference>
<keyword evidence="2" id="KW-0229">DNA integration</keyword>
<dbReference type="PROSITE" id="PS51898">
    <property type="entry name" value="TYR_RECOMBINASE"/>
    <property type="match status" value="1"/>
</dbReference>
<dbReference type="Pfam" id="PF00589">
    <property type="entry name" value="Phage_integrase"/>
    <property type="match status" value="1"/>
</dbReference>
<dbReference type="Gene3D" id="3.30.160.390">
    <property type="entry name" value="Integrase, DNA-binding domain"/>
    <property type="match status" value="1"/>
</dbReference>
<protein>
    <submittedName>
        <fullName evidence="8">Tyrosine recombinase XerC</fullName>
    </submittedName>
</protein>
<organism evidence="8 9">
    <name type="scientific">Caedimonas varicaedens</name>
    <dbReference type="NCBI Taxonomy" id="1629334"/>
    <lineage>
        <taxon>Bacteria</taxon>
        <taxon>Pseudomonadati</taxon>
        <taxon>Pseudomonadota</taxon>
        <taxon>Alphaproteobacteria</taxon>
        <taxon>Holosporales</taxon>
        <taxon>Caedimonadaceae</taxon>
        <taxon>Caedimonas</taxon>
    </lineage>
</organism>
<dbReference type="InterPro" id="IPR011010">
    <property type="entry name" value="DNA_brk_join_enz"/>
</dbReference>
<proteinExistence type="inferred from homology"/>
<evidence type="ECO:0000259" key="6">
    <source>
        <dbReference type="PROSITE" id="PS51898"/>
    </source>
</evidence>